<feature type="chain" id="PRO_5003320799" description="Secreted protein" evidence="2">
    <location>
        <begin position="21"/>
        <end position="200"/>
    </location>
</feature>
<sequence length="200" mass="21201">MLLPTTFILLVLATARIAVCAPVEDTVKSTTLLIGSDNGLENPVQKEKAASSAAGNVVSTRGGGCKGCACSHARSKPKEIYTKIEGSPVDSGSSQDAISVNAGMKKQGDFLVLSFVLSPTLNLICFVLIETKMITQGLPLIDMNGFFTKKFRTIVVVPGQDIQSTLEPVKPPPSPTTHKSTTSLLSPEELTASFKELHKV</sequence>
<dbReference type="RefSeq" id="XP_007408691.1">
    <property type="nucleotide sequence ID" value="XM_007408629.1"/>
</dbReference>
<organism evidence="4">
    <name type="scientific">Melampsora larici-populina (strain 98AG31 / pathotype 3-4-7)</name>
    <name type="common">Poplar leaf rust fungus</name>
    <dbReference type="NCBI Taxonomy" id="747676"/>
    <lineage>
        <taxon>Eukaryota</taxon>
        <taxon>Fungi</taxon>
        <taxon>Dikarya</taxon>
        <taxon>Basidiomycota</taxon>
        <taxon>Pucciniomycotina</taxon>
        <taxon>Pucciniomycetes</taxon>
        <taxon>Pucciniales</taxon>
        <taxon>Melampsoraceae</taxon>
        <taxon>Melampsora</taxon>
    </lineage>
</organism>
<dbReference type="EMBL" id="GL883102">
    <property type="protein sequence ID" value="EGG07926.1"/>
    <property type="molecule type" value="Genomic_DNA"/>
</dbReference>
<keyword evidence="2" id="KW-0732">Signal</keyword>
<dbReference type="GeneID" id="18929866"/>
<dbReference type="HOGENOM" id="CLU_1366504_0_0_1"/>
<feature type="signal peptide" evidence="2">
    <location>
        <begin position="1"/>
        <end position="20"/>
    </location>
</feature>
<dbReference type="OrthoDB" id="10568946at2759"/>
<protein>
    <recommendedName>
        <fullName evidence="5">Secreted protein</fullName>
    </recommendedName>
</protein>
<evidence type="ECO:0000256" key="2">
    <source>
        <dbReference type="SAM" id="SignalP"/>
    </source>
</evidence>
<keyword evidence="4" id="KW-1185">Reference proteome</keyword>
<dbReference type="InParanoid" id="F4RI28"/>
<accession>F4RI28</accession>
<name>F4RI28_MELLP</name>
<evidence type="ECO:0008006" key="5">
    <source>
        <dbReference type="Google" id="ProtNLM"/>
    </source>
</evidence>
<dbReference type="VEuPathDB" id="FungiDB:MELLADRAFT_62225"/>
<evidence type="ECO:0000313" key="3">
    <source>
        <dbReference type="EMBL" id="EGG07926.1"/>
    </source>
</evidence>
<dbReference type="AlphaFoldDB" id="F4RI28"/>
<feature type="compositionally biased region" description="Low complexity" evidence="1">
    <location>
        <begin position="176"/>
        <end position="185"/>
    </location>
</feature>
<dbReference type="Proteomes" id="UP000001072">
    <property type="component" value="Unassembled WGS sequence"/>
</dbReference>
<proteinExistence type="predicted"/>
<gene>
    <name evidence="3" type="ORF">MELLADRAFT_62225</name>
</gene>
<reference evidence="4" key="1">
    <citation type="journal article" date="2011" name="Proc. Natl. Acad. Sci. U.S.A.">
        <title>Obligate biotrophy features unraveled by the genomic analysis of rust fungi.</title>
        <authorList>
            <person name="Duplessis S."/>
            <person name="Cuomo C.A."/>
            <person name="Lin Y.-C."/>
            <person name="Aerts A."/>
            <person name="Tisserant E."/>
            <person name="Veneault-Fourrey C."/>
            <person name="Joly D.L."/>
            <person name="Hacquard S."/>
            <person name="Amselem J."/>
            <person name="Cantarel B.L."/>
            <person name="Chiu R."/>
            <person name="Coutinho P.M."/>
            <person name="Feau N."/>
            <person name="Field M."/>
            <person name="Frey P."/>
            <person name="Gelhaye E."/>
            <person name="Goldberg J."/>
            <person name="Grabherr M.G."/>
            <person name="Kodira C.D."/>
            <person name="Kohler A."/>
            <person name="Kuees U."/>
            <person name="Lindquist E.A."/>
            <person name="Lucas S.M."/>
            <person name="Mago R."/>
            <person name="Mauceli E."/>
            <person name="Morin E."/>
            <person name="Murat C."/>
            <person name="Pangilinan J.L."/>
            <person name="Park R."/>
            <person name="Pearson M."/>
            <person name="Quesneville H."/>
            <person name="Rouhier N."/>
            <person name="Sakthikumar S."/>
            <person name="Salamov A.A."/>
            <person name="Schmutz J."/>
            <person name="Selles B."/>
            <person name="Shapiro H."/>
            <person name="Tanguay P."/>
            <person name="Tuskan G.A."/>
            <person name="Henrissat B."/>
            <person name="Van de Peer Y."/>
            <person name="Rouze P."/>
            <person name="Ellis J.G."/>
            <person name="Dodds P.N."/>
            <person name="Schein J.E."/>
            <person name="Zhong S."/>
            <person name="Hamelin R.C."/>
            <person name="Grigoriev I.V."/>
            <person name="Szabo L.J."/>
            <person name="Martin F."/>
        </authorList>
    </citation>
    <scope>NUCLEOTIDE SEQUENCE [LARGE SCALE GENOMIC DNA]</scope>
    <source>
        <strain evidence="4">98AG31 / pathotype 3-4-7</strain>
    </source>
</reference>
<dbReference type="KEGG" id="mlr:MELLADRAFT_62225"/>
<evidence type="ECO:0000313" key="4">
    <source>
        <dbReference type="Proteomes" id="UP000001072"/>
    </source>
</evidence>
<feature type="region of interest" description="Disordered" evidence="1">
    <location>
        <begin position="164"/>
        <end position="185"/>
    </location>
</feature>
<evidence type="ECO:0000256" key="1">
    <source>
        <dbReference type="SAM" id="MobiDB-lite"/>
    </source>
</evidence>